<evidence type="ECO:0000256" key="2">
    <source>
        <dbReference type="ARBA" id="ARBA00022483"/>
    </source>
</evidence>
<dbReference type="InterPro" id="IPR001680">
    <property type="entry name" value="WD40_rpt"/>
</dbReference>
<evidence type="ECO:0000313" key="4">
    <source>
        <dbReference type="Proteomes" id="UP000015453"/>
    </source>
</evidence>
<dbReference type="GO" id="GO:0006887">
    <property type="term" value="P:exocytosis"/>
    <property type="evidence" value="ECO:0007669"/>
    <property type="project" value="UniProtKB-KW"/>
</dbReference>
<evidence type="ECO:0000256" key="1">
    <source>
        <dbReference type="ARBA" id="ARBA00008070"/>
    </source>
</evidence>
<dbReference type="GO" id="GO:0006893">
    <property type="term" value="P:Golgi to plasma membrane transport"/>
    <property type="evidence" value="ECO:0007669"/>
    <property type="project" value="TreeGrafter"/>
</dbReference>
<name>S8C9D7_9LAMI</name>
<protein>
    <recommendedName>
        <fullName evidence="5">Anaphase-promoting complex subunit 4 WD40 domain-containing protein</fullName>
    </recommendedName>
</protein>
<gene>
    <name evidence="3" type="ORF">M569_11243</name>
</gene>
<reference evidence="3 4" key="1">
    <citation type="journal article" date="2013" name="BMC Genomics">
        <title>The miniature genome of a carnivorous plant Genlisea aurea contains a low number of genes and short non-coding sequences.</title>
        <authorList>
            <person name="Leushkin E.V."/>
            <person name="Sutormin R.A."/>
            <person name="Nabieva E.R."/>
            <person name="Penin A.A."/>
            <person name="Kondrashov A.S."/>
            <person name="Logacheva M.D."/>
        </authorList>
    </citation>
    <scope>NUCLEOTIDE SEQUENCE [LARGE SCALE GENOMIC DNA]</scope>
</reference>
<dbReference type="InterPro" id="IPR015943">
    <property type="entry name" value="WD40/YVTN_repeat-like_dom_sf"/>
</dbReference>
<dbReference type="Gene3D" id="2.130.10.10">
    <property type="entry name" value="YVTN repeat-like/Quinoprotein amine dehydrogenase"/>
    <property type="match status" value="2"/>
</dbReference>
<dbReference type="Proteomes" id="UP000015453">
    <property type="component" value="Unassembled WGS sequence"/>
</dbReference>
<dbReference type="PANTHER" id="PTHR10241">
    <property type="entry name" value="LETHAL 2 GIANT LARVAE PROTEIN"/>
    <property type="match status" value="1"/>
</dbReference>
<dbReference type="SUPFAM" id="SSF50978">
    <property type="entry name" value="WD40 repeat-like"/>
    <property type="match status" value="1"/>
</dbReference>
<comment type="caution">
    <text evidence="3">The sequence shown here is derived from an EMBL/GenBank/DDBJ whole genome shotgun (WGS) entry which is preliminary data.</text>
</comment>
<dbReference type="AlphaFoldDB" id="S8C9D7"/>
<dbReference type="SMART" id="SM00320">
    <property type="entry name" value="WD40"/>
    <property type="match status" value="4"/>
</dbReference>
<feature type="non-terminal residue" evidence="3">
    <location>
        <position position="1"/>
    </location>
</feature>
<keyword evidence="4" id="KW-1185">Reference proteome</keyword>
<dbReference type="InterPro" id="IPR036322">
    <property type="entry name" value="WD40_repeat_dom_sf"/>
</dbReference>
<organism evidence="3 4">
    <name type="scientific">Genlisea aurea</name>
    <dbReference type="NCBI Taxonomy" id="192259"/>
    <lineage>
        <taxon>Eukaryota</taxon>
        <taxon>Viridiplantae</taxon>
        <taxon>Streptophyta</taxon>
        <taxon>Embryophyta</taxon>
        <taxon>Tracheophyta</taxon>
        <taxon>Spermatophyta</taxon>
        <taxon>Magnoliopsida</taxon>
        <taxon>eudicotyledons</taxon>
        <taxon>Gunneridae</taxon>
        <taxon>Pentapetalae</taxon>
        <taxon>asterids</taxon>
        <taxon>lamiids</taxon>
        <taxon>Lamiales</taxon>
        <taxon>Lentibulariaceae</taxon>
        <taxon>Genlisea</taxon>
    </lineage>
</organism>
<sequence>PHETVQIMAASDMAPVVASHYGIPATASILAFDSIQRLLAIGTLDGRIKVVGGENIEWLLISPTSSPFKNLEFFQNQGLLVSVSNENEIQVWDIDKRCIACNVQWESNITAFSVILGTSYMYAGDEYGFLSVLKYDADERNIVQLPYHMPPNLIAEGAKIPVSENQSIVGVLSQPSSGGKRVLIAYGNGLIILWDVTQDKAIHVKGNKNLELKGSTVVSFSNSQSNASLNNLSDDDEAEKEIGSLCWASLDGSVLAVGYVDGDILLWDLSVSDNGKRQTTDVAKIQLSSGDRRLPVILLHWSSGRAHGRGGQLFVYGGEDIGSDEVLTIIDIDWSSSLAKLKCIERVDLRLHGSFADILVTSNAYEEENRNSTLLFILTNPGQLHLYKYESLSILKSEKEKNGLIYSLEYNSVIPTVEPYMTVGKLYERSIQRNIFDVHTEVVEIINLDQM</sequence>
<dbReference type="EMBL" id="AUSU01005419">
    <property type="protein sequence ID" value="EPS63539.1"/>
    <property type="molecule type" value="Genomic_DNA"/>
</dbReference>
<evidence type="ECO:0000313" key="3">
    <source>
        <dbReference type="EMBL" id="EPS63539.1"/>
    </source>
</evidence>
<dbReference type="PANTHER" id="PTHR10241:SF38">
    <property type="entry name" value="TRANSDUCIN FAMILY PROTEIN _ WD-40 REPEAT FAMILY PROTEIN"/>
    <property type="match status" value="1"/>
</dbReference>
<dbReference type="GO" id="GO:0005737">
    <property type="term" value="C:cytoplasm"/>
    <property type="evidence" value="ECO:0007669"/>
    <property type="project" value="TreeGrafter"/>
</dbReference>
<accession>S8C9D7</accession>
<dbReference type="GO" id="GO:0005096">
    <property type="term" value="F:GTPase activator activity"/>
    <property type="evidence" value="ECO:0007669"/>
    <property type="project" value="TreeGrafter"/>
</dbReference>
<proteinExistence type="inferred from homology"/>
<evidence type="ECO:0008006" key="5">
    <source>
        <dbReference type="Google" id="ProtNLM"/>
    </source>
</evidence>
<comment type="similarity">
    <text evidence="1">Belongs to the WD repeat L(2)GL family.</text>
</comment>
<dbReference type="GO" id="GO:0045159">
    <property type="term" value="F:myosin II binding"/>
    <property type="evidence" value="ECO:0007669"/>
    <property type="project" value="TreeGrafter"/>
</dbReference>
<dbReference type="GO" id="GO:0005886">
    <property type="term" value="C:plasma membrane"/>
    <property type="evidence" value="ECO:0007669"/>
    <property type="project" value="TreeGrafter"/>
</dbReference>
<dbReference type="OrthoDB" id="19944at2759"/>
<dbReference type="GO" id="GO:0019905">
    <property type="term" value="F:syntaxin binding"/>
    <property type="evidence" value="ECO:0007669"/>
    <property type="project" value="TreeGrafter"/>
</dbReference>
<keyword evidence="2" id="KW-0268">Exocytosis</keyword>